<feature type="domain" description="C-type lectin" evidence="7">
    <location>
        <begin position="1134"/>
        <end position="1273"/>
    </location>
</feature>
<feature type="chain" id="PRO_5043122611" evidence="5">
    <location>
        <begin position="22"/>
        <end position="2173"/>
    </location>
</feature>
<keyword evidence="4" id="KW-0245">EGF-like domain</keyword>
<evidence type="ECO:0000313" key="10">
    <source>
        <dbReference type="Proteomes" id="UP000274131"/>
    </source>
</evidence>
<comment type="caution">
    <text evidence="4">Lacks conserved residue(s) required for the propagation of feature annotation.</text>
</comment>
<dbReference type="InterPro" id="IPR001304">
    <property type="entry name" value="C-type_lectin-like"/>
</dbReference>
<dbReference type="Gene3D" id="2.10.25.10">
    <property type="entry name" value="Laminin"/>
    <property type="match status" value="2"/>
</dbReference>
<dbReference type="EMBL" id="UXUI01007680">
    <property type="protein sequence ID" value="VDD88627.1"/>
    <property type="molecule type" value="Genomic_DNA"/>
</dbReference>
<dbReference type="InterPro" id="IPR006582">
    <property type="entry name" value="MD_domain"/>
</dbReference>
<dbReference type="SMART" id="SM00327">
    <property type="entry name" value="VWA"/>
    <property type="match status" value="1"/>
</dbReference>
<dbReference type="PANTHER" id="PTHR47324">
    <property type="entry name" value="PROTEIN IRG-7-RELATED"/>
    <property type="match status" value="1"/>
</dbReference>
<feature type="disulfide bond" evidence="4">
    <location>
        <begin position="808"/>
        <end position="817"/>
    </location>
</feature>
<feature type="signal peptide" evidence="5">
    <location>
        <begin position="1"/>
        <end position="21"/>
    </location>
</feature>
<dbReference type="OrthoDB" id="441660at2759"/>
<dbReference type="SUPFAM" id="SSF56436">
    <property type="entry name" value="C-type lectin-like"/>
    <property type="match status" value="1"/>
</dbReference>
<evidence type="ECO:0000259" key="7">
    <source>
        <dbReference type="PROSITE" id="PS50041"/>
    </source>
</evidence>
<keyword evidence="4" id="KW-1015">Disulfide bond</keyword>
<dbReference type="InterPro" id="IPR036465">
    <property type="entry name" value="vWFA_dom_sf"/>
</dbReference>
<reference evidence="11" key="1">
    <citation type="submission" date="2016-04" db="UniProtKB">
        <authorList>
            <consortium name="WormBaseParasite"/>
        </authorList>
    </citation>
    <scope>IDENTIFICATION</scope>
</reference>
<evidence type="ECO:0000256" key="2">
    <source>
        <dbReference type="ARBA" id="ARBA00022525"/>
    </source>
</evidence>
<evidence type="ECO:0000256" key="4">
    <source>
        <dbReference type="PROSITE-ProRule" id="PRU00076"/>
    </source>
</evidence>
<dbReference type="Pfam" id="PF25106">
    <property type="entry name" value="VWA_4"/>
    <property type="match status" value="2"/>
</dbReference>
<dbReference type="Proteomes" id="UP000274131">
    <property type="component" value="Unassembled WGS sequence"/>
</dbReference>
<dbReference type="SUPFAM" id="SSF57184">
    <property type="entry name" value="Growth factor receptor domain"/>
    <property type="match status" value="1"/>
</dbReference>
<feature type="domain" description="VWFA" evidence="8">
    <location>
        <begin position="1979"/>
        <end position="2132"/>
    </location>
</feature>
<dbReference type="PROSITE" id="PS01186">
    <property type="entry name" value="EGF_2"/>
    <property type="match status" value="2"/>
</dbReference>
<dbReference type="PROSITE" id="PS50026">
    <property type="entry name" value="EGF_3"/>
    <property type="match status" value="2"/>
</dbReference>
<comment type="subcellular location">
    <subcellularLocation>
        <location evidence="1">Secreted</location>
    </subcellularLocation>
</comment>
<dbReference type="InterPro" id="IPR009030">
    <property type="entry name" value="Growth_fac_rcpt_cys_sf"/>
</dbReference>
<dbReference type="CDD" id="cd00037">
    <property type="entry name" value="CLECT"/>
    <property type="match status" value="1"/>
</dbReference>
<evidence type="ECO:0000259" key="6">
    <source>
        <dbReference type="PROSITE" id="PS50026"/>
    </source>
</evidence>
<dbReference type="Pfam" id="PF24415">
    <property type="entry name" value="Ig_Irg-7"/>
    <property type="match status" value="2"/>
</dbReference>
<dbReference type="InterPro" id="IPR000742">
    <property type="entry name" value="EGF"/>
</dbReference>
<dbReference type="Gene3D" id="3.40.50.410">
    <property type="entry name" value="von Willebrand factor, type A domain"/>
    <property type="match status" value="1"/>
</dbReference>
<dbReference type="InterPro" id="IPR056861">
    <property type="entry name" value="HMCN1-like_VWA"/>
</dbReference>
<evidence type="ECO:0000256" key="1">
    <source>
        <dbReference type="ARBA" id="ARBA00004613"/>
    </source>
</evidence>
<keyword evidence="2" id="KW-0964">Secreted</keyword>
<reference evidence="9 10" key="2">
    <citation type="submission" date="2018-10" db="EMBL/GenBank/DDBJ databases">
        <authorList>
            <consortium name="Pathogen Informatics"/>
        </authorList>
    </citation>
    <scope>NUCLEOTIDE SEQUENCE [LARGE SCALE GENOMIC DNA]</scope>
</reference>
<evidence type="ECO:0000259" key="8">
    <source>
        <dbReference type="PROSITE" id="PS50234"/>
    </source>
</evidence>
<keyword evidence="10" id="KW-1185">Reference proteome</keyword>
<dbReference type="STRING" id="51028.A0A0N4V250"/>
<evidence type="ECO:0000313" key="11">
    <source>
        <dbReference type="WBParaSite" id="EVEC_0000406201-mRNA-1"/>
    </source>
</evidence>
<protein>
    <submittedName>
        <fullName evidence="11">VWFA domain-containing protein</fullName>
    </submittedName>
</protein>
<evidence type="ECO:0000256" key="5">
    <source>
        <dbReference type="SAM" id="SignalP"/>
    </source>
</evidence>
<organism evidence="11">
    <name type="scientific">Enterobius vermicularis</name>
    <name type="common">Human pinworm</name>
    <dbReference type="NCBI Taxonomy" id="51028"/>
    <lineage>
        <taxon>Eukaryota</taxon>
        <taxon>Metazoa</taxon>
        <taxon>Ecdysozoa</taxon>
        <taxon>Nematoda</taxon>
        <taxon>Chromadorea</taxon>
        <taxon>Rhabditida</taxon>
        <taxon>Spirurina</taxon>
        <taxon>Oxyuridomorpha</taxon>
        <taxon>Oxyuroidea</taxon>
        <taxon>Oxyuridae</taxon>
        <taxon>Enterobius</taxon>
    </lineage>
</organism>
<dbReference type="InterPro" id="IPR016187">
    <property type="entry name" value="CTDL_fold"/>
</dbReference>
<dbReference type="PANTHER" id="PTHR47324:SF2">
    <property type="entry name" value="EGF-LIKE DOMAIN-CONTAINING PROTEIN-RELATED"/>
    <property type="match status" value="1"/>
</dbReference>
<dbReference type="Pfam" id="PF00092">
    <property type="entry name" value="VWA"/>
    <property type="match status" value="1"/>
</dbReference>
<dbReference type="PROSITE" id="PS50234">
    <property type="entry name" value="VWFA"/>
    <property type="match status" value="1"/>
</dbReference>
<dbReference type="InterPro" id="IPR016186">
    <property type="entry name" value="C-type_lectin-like/link_sf"/>
</dbReference>
<feature type="disulfide bond" evidence="4">
    <location>
        <begin position="340"/>
        <end position="349"/>
    </location>
</feature>
<accession>A0A0N4V250</accession>
<dbReference type="SMART" id="SM00604">
    <property type="entry name" value="MD"/>
    <property type="match status" value="3"/>
</dbReference>
<keyword evidence="3 5" id="KW-0732">Signal</keyword>
<evidence type="ECO:0000313" key="9">
    <source>
        <dbReference type="EMBL" id="VDD88627.1"/>
    </source>
</evidence>
<proteinExistence type="predicted"/>
<dbReference type="PROSITE" id="PS00022">
    <property type="entry name" value="EGF_1"/>
    <property type="match status" value="3"/>
</dbReference>
<dbReference type="SUPFAM" id="SSF53300">
    <property type="entry name" value="vWA-like"/>
    <property type="match status" value="1"/>
</dbReference>
<dbReference type="SMART" id="SM00034">
    <property type="entry name" value="CLECT"/>
    <property type="match status" value="1"/>
</dbReference>
<dbReference type="WBParaSite" id="EVEC_0000406201-mRNA-1">
    <property type="protein sequence ID" value="EVEC_0000406201-mRNA-1"/>
    <property type="gene ID" value="EVEC_0000406201"/>
</dbReference>
<feature type="domain" description="EGF-like" evidence="6">
    <location>
        <begin position="317"/>
        <end position="350"/>
    </location>
</feature>
<dbReference type="PROSITE" id="PS50041">
    <property type="entry name" value="C_TYPE_LECTIN_2"/>
    <property type="match status" value="1"/>
</dbReference>
<dbReference type="InterPro" id="IPR002035">
    <property type="entry name" value="VWF_A"/>
</dbReference>
<dbReference type="InterPro" id="IPR053295">
    <property type="entry name" value="Innate_immunity_reg"/>
</dbReference>
<name>A0A0N4V250_ENTVE</name>
<dbReference type="Pfam" id="PF00059">
    <property type="entry name" value="Lectin_C"/>
    <property type="match status" value="1"/>
</dbReference>
<sequence length="2173" mass="242475">MEMALAALLPLLFTSVFCVSASNEAVKAGNSCPEGWTGNNCDAPICYEQKIIERHEGGSYGDYLFWEQSSRCSGEFYFYVDEFVQNITLYVEGGENFFGEVRKNEKRVQAHGTPPVVSPDIHVSEFDEIASFYGYGVYTIVVQSDGTESCTIYVRSATSLMIDGGFVQDRRDDSAQYVVPQINQGVGRYPIVNNNSYFAFQYPVALSHPGRANFVYINSGSGYGSRIAVKDRYGCGASYISNAVQCEEDLSLTYHLKVEGVDTKGNTWQRVYIYMCETYATPSPPPTEPPPEQCLNGGILVNAGTAQQECYCGNDYEGRMCETKRCFNNGQVGKYGRCTCAVGYTGESCEHVFCQNPTEGYGDSKYKAIVFIVRSGLSMAGHIEEIAGAARTIASYYQSDSYIQRWVLVTVFNGMVDVQSTTRADEFVNAIRAIKIEQDTICNDAIYTAISTAIDTPAVQMYKRSMFFIFTDGMPDDNTEERLTLLHQLSFFRGQMFFMLANSVSGRCNIDTASEGYRGLRYLAQFSFGQVTYVDLEDLGSASLLTLLFNLKMQWATVVLAITAHKADHIFSNDLMDSCKRAPKYQSFFVDHSLRNVFISATGSNLNLYLTDPSRNRTEATLFYSSSDHLYVWQIENLMYGGYLMELESQSYNPCSLRVFGYGDTSLWVGISTGLAEDATVTQPIYQQTSHMVARINDVNYPDPTQILAEATIWTNEGTSDKRTVLYASGGIYRDSCNFNLYFGEWECAYPNEFFYMNVYVTASNGAVIQRSYTGFCSIVETTQTPPGQCMNGGVETTLSNGTQTCICPAHYTGKKCEKIQCLNLGTAIGNKCECVSGFTGQFCETSVCHQRNEDFDFGPNKRSLTLIIQDSISTRTSMRSIKNQLPSLVQDLTHQHAEWISTYQLYRFNDSTFTKVASTPNANEFLQGMDALYSANLAASDPSCRDLRVLPGLLGVLMNHQLTLNGVVYLFINGYMKLDVTTSEVEAVYELLERTKVMFNVVLMSGSPCGRDLSENETLVLMNFAGYTGGQFIMVMPPRAGSVIRSTPTLYRANYIYETYKENCTEPEPIYFPIDSQTQSFTAYVVGDMEDNAIKYYRPDGSKKEPFTIWKDLGMGSRMDQIIRECDDGWELSGNRCWHFGIVPRTWSEARDLCHNNNAVLITIFNQAEQDYIDSLARGEPYWTGLKYDSTSSAYVWDTTEGTPLTVFISKDDFKLSYNKKTRHMALSSTGYNNFPGGNVPAFNLTTQCVFDKHPVGWSLAACSERRSYVCVKHACSKNICVSKYLEKNVVSSTSVANSRISLTSAEETNNADYEPDFQDLGDLLARGIWKMTVQTISGACSVQIYSQSAIQMFMEFSSDIHSDFGSQQPYVQASDNRIIAHVTKQTSTSAGLTGSLQYAHLYKISSNITIVQAQTFSKRDMATCAFEYLSTSFKCPSEHFLSLNTGIDRFGYLYQRIQPISCFKGPVPGDCVNGVYNQGHCVCDPYYEGELCETPICQKGTLDSLRENCKCFAGYAGVVCDIPVCNRGTSQNMPSINNRTFVLLLDGSKTGRMKNIASSLEDLLTSVFDESNEPEYRGWFTHYTGVVFRDSSVGEQSVSEVIESDDSTDFVKKMLAERDKSYTPSGESRSVMAAIVRAMQSTYVQPRSYVFVLTGADAEDYERKTAAIEALARTHCYVEFLIVGDEEAPGGGKNYTKPQLVAYYDIVRETSGQLYQVQDNEGNVDVFKTFWRSLFSTYYDTFFVTTVQKQDCSSGIDEYVQLGYNASTLIIDAVGSGQVSIFDPQNRQVNNINSIKGSRTNRVNTVSVNMTGLWKITLPEYKGFCRLQVKGKSNIEIFIGYVHDGTDGGLHSRDVDYRPLTDGVNAVVAKSDVAKINFVQIFSLDERKLLWSSPMIARRSCTYQYVSSRTFTCTEPSLSVAVEGEDDRGYPIRRMIHTHCVGNFATTAAPGTTATLLTTTPVVTLKPLQCDDNAKFDIILMFDGSDGFNANDFEDVVKAFESVPEKMNISQNGIRFAIGTYAESAEIFSTFENTDVTEFHNTLQRLVSFGHEGVTANNISDIFTKIENLNFRDSVPRVLVMFSSLRLDVGLGEAYPDPKQQAEEFRAKGKILPIGYGKYVDADLLKNLGNNCAKFAGDMLEMKALLPWVTSSLCRFVIGYLKKLPLLWLTG</sequence>
<evidence type="ECO:0000256" key="3">
    <source>
        <dbReference type="ARBA" id="ARBA00022729"/>
    </source>
</evidence>
<dbReference type="Gene3D" id="3.10.100.10">
    <property type="entry name" value="Mannose-Binding Protein A, subunit A"/>
    <property type="match status" value="1"/>
</dbReference>
<dbReference type="InterPro" id="IPR057085">
    <property type="entry name" value="Ig_Irg-7"/>
</dbReference>
<gene>
    <name evidence="9" type="ORF">EVEC_LOCUS3770</name>
</gene>
<feature type="domain" description="EGF-like" evidence="6">
    <location>
        <begin position="781"/>
        <end position="818"/>
    </location>
</feature>